<feature type="region of interest" description="Disordered" evidence="2">
    <location>
        <begin position="331"/>
        <end position="369"/>
    </location>
</feature>
<dbReference type="InterPro" id="IPR050987">
    <property type="entry name" value="AtrR-like"/>
</dbReference>
<organism evidence="3 4">
    <name type="scientific">Hermanssonia centrifuga</name>
    <dbReference type="NCBI Taxonomy" id="98765"/>
    <lineage>
        <taxon>Eukaryota</taxon>
        <taxon>Fungi</taxon>
        <taxon>Dikarya</taxon>
        <taxon>Basidiomycota</taxon>
        <taxon>Agaricomycotina</taxon>
        <taxon>Agaricomycetes</taxon>
        <taxon>Polyporales</taxon>
        <taxon>Meruliaceae</taxon>
        <taxon>Hermanssonia</taxon>
    </lineage>
</organism>
<keyword evidence="1" id="KW-0539">Nucleus</keyword>
<sequence length="553" mass="60876">MAHLRLNLPGLRLEWAYVSLKMSELIAVRYTAPSRQWKRSFGSALFECDDEYWINEEDPKLAFKQPPGKPSIVAYFNCLLRLNMIHAFALRTIYSINKSKVLLGFVGHQWEKRIVAELDSALSKWMDSVPSHLRWDPDQESLPFFNQSASLYASYYNVQICVHRPFIPSPLKSTSLSFASLSVCTNAARSCVHILDVQFRRCDTAPNSYQFYRSIMPLFTAGIVLLLDIWGSNLSGSKRDSARKMVDVHAAMKVLKGLEGRWHTAGRLWDIMYELANVADSVPLPAPSRPPISKRERSSDSSLSTSSPMGPYTASGFSSDTRRLIAGSMRVSSAMQQQTVHPSSQNQSLTSPSVQNTSNNTNSSTGSSIPLSAGVSLPMNSGGFGGLPLYTTFGAGSTITSGNNGWLAGALNYTHPGSSQIQPAPKETIPAILPEAMLGQSFDFDHRASTLVHDQEIVNQAASLPSTQSPFPQYLPSIDPQQASLPIENFDDLIMSLGNDGAMFEEEHGVPSIWSTAPTGFEWDDWATYVNNLNGISKGAQNAPSVQYESNWQ</sequence>
<evidence type="ECO:0000313" key="3">
    <source>
        <dbReference type="EMBL" id="PSR72544.1"/>
    </source>
</evidence>
<dbReference type="AlphaFoldDB" id="A0A2R6NJL1"/>
<evidence type="ECO:0000256" key="2">
    <source>
        <dbReference type="SAM" id="MobiDB-lite"/>
    </source>
</evidence>
<dbReference type="CDD" id="cd12148">
    <property type="entry name" value="fungal_TF_MHR"/>
    <property type="match status" value="1"/>
</dbReference>
<evidence type="ECO:0008006" key="5">
    <source>
        <dbReference type="Google" id="ProtNLM"/>
    </source>
</evidence>
<feature type="compositionally biased region" description="Polar residues" evidence="2">
    <location>
        <begin position="331"/>
        <end position="349"/>
    </location>
</feature>
<protein>
    <recommendedName>
        <fullName evidence="5">Transcription factor domain-containing protein</fullName>
    </recommendedName>
</protein>
<reference evidence="3 4" key="1">
    <citation type="submission" date="2018-02" db="EMBL/GenBank/DDBJ databases">
        <title>Genome sequence of the basidiomycete white-rot fungus Phlebia centrifuga.</title>
        <authorList>
            <person name="Granchi Z."/>
            <person name="Peng M."/>
            <person name="de Vries R.P."/>
            <person name="Hilden K."/>
            <person name="Makela M.R."/>
            <person name="Grigoriev I."/>
            <person name="Riley R."/>
        </authorList>
    </citation>
    <scope>NUCLEOTIDE SEQUENCE [LARGE SCALE GENOMIC DNA]</scope>
    <source>
        <strain evidence="3 4">FBCC195</strain>
    </source>
</reference>
<dbReference type="STRING" id="98765.A0A2R6NJL1"/>
<dbReference type="GO" id="GO:0003700">
    <property type="term" value="F:DNA-binding transcription factor activity"/>
    <property type="evidence" value="ECO:0007669"/>
    <property type="project" value="InterPro"/>
</dbReference>
<comment type="caution">
    <text evidence="3">The sequence shown here is derived from an EMBL/GenBank/DDBJ whole genome shotgun (WGS) entry which is preliminary data.</text>
</comment>
<dbReference type="Proteomes" id="UP000186601">
    <property type="component" value="Unassembled WGS sequence"/>
</dbReference>
<evidence type="ECO:0000313" key="4">
    <source>
        <dbReference type="Proteomes" id="UP000186601"/>
    </source>
</evidence>
<dbReference type="EMBL" id="MLYV02001153">
    <property type="protein sequence ID" value="PSR72544.1"/>
    <property type="molecule type" value="Genomic_DNA"/>
</dbReference>
<dbReference type="OrthoDB" id="4456959at2759"/>
<gene>
    <name evidence="3" type="ORF">PHLCEN_2v11537</name>
</gene>
<keyword evidence="4" id="KW-1185">Reference proteome</keyword>
<feature type="region of interest" description="Disordered" evidence="2">
    <location>
        <begin position="284"/>
        <end position="318"/>
    </location>
</feature>
<name>A0A2R6NJL1_9APHY</name>
<evidence type="ECO:0000256" key="1">
    <source>
        <dbReference type="ARBA" id="ARBA00023242"/>
    </source>
</evidence>
<dbReference type="PANTHER" id="PTHR46910">
    <property type="entry name" value="TRANSCRIPTION FACTOR PDR1"/>
    <property type="match status" value="1"/>
</dbReference>
<dbReference type="PANTHER" id="PTHR46910:SF38">
    <property type="entry name" value="ZN(2)-C6 FUNGAL-TYPE DOMAIN-CONTAINING PROTEIN"/>
    <property type="match status" value="1"/>
</dbReference>
<accession>A0A2R6NJL1</accession>
<feature type="compositionally biased region" description="Low complexity" evidence="2">
    <location>
        <begin position="350"/>
        <end position="368"/>
    </location>
</feature>
<proteinExistence type="predicted"/>